<accession>A0A9X1Z9C2</accession>
<dbReference type="RefSeq" id="WP_248972667.1">
    <property type="nucleotide sequence ID" value="NZ_JAKILJ010000086.1"/>
</dbReference>
<keyword evidence="2" id="KW-1185">Reference proteome</keyword>
<evidence type="ECO:0000313" key="1">
    <source>
        <dbReference type="EMBL" id="MCL1107749.1"/>
    </source>
</evidence>
<proteinExistence type="predicted"/>
<dbReference type="Proteomes" id="UP001139408">
    <property type="component" value="Unassembled WGS sequence"/>
</dbReference>
<sequence length="103" mass="11354">MVLTDRHHGITHLSHLDSLGLIQFNSLSGFNKQGLPKHFTLAYCGQPLPLEMKNGKNNISVGQVLLSQAGQELAQVVLVPGVDGFYDYVKEQWKAHAPSEENT</sequence>
<name>A0A9X1Z9C2_9GAMM</name>
<protein>
    <submittedName>
        <fullName evidence="1">DUF2806 domain-containing protein</fullName>
    </submittedName>
</protein>
<dbReference type="EMBL" id="JAKILJ010000086">
    <property type="protein sequence ID" value="MCL1107749.1"/>
    <property type="molecule type" value="Genomic_DNA"/>
</dbReference>
<gene>
    <name evidence="1" type="ORF">L2749_21350</name>
</gene>
<evidence type="ECO:0000313" key="2">
    <source>
        <dbReference type="Proteomes" id="UP001139408"/>
    </source>
</evidence>
<dbReference type="AlphaFoldDB" id="A0A9X1Z9C2"/>
<comment type="caution">
    <text evidence="1">The sequence shown here is derived from an EMBL/GenBank/DDBJ whole genome shotgun (WGS) entry which is preliminary data.</text>
</comment>
<reference evidence="1" key="1">
    <citation type="submission" date="2022-01" db="EMBL/GenBank/DDBJ databases">
        <title>Whole genome-based taxonomy of the Shewanellaceae.</title>
        <authorList>
            <person name="Martin-Rodriguez A.J."/>
        </authorList>
    </citation>
    <scope>NUCLEOTIDE SEQUENCE</scope>
    <source>
        <strain evidence="1">DSM 23803</strain>
    </source>
</reference>
<organism evidence="1 2">
    <name type="scientific">Shewanella algicola</name>
    <dbReference type="NCBI Taxonomy" id="640633"/>
    <lineage>
        <taxon>Bacteria</taxon>
        <taxon>Pseudomonadati</taxon>
        <taxon>Pseudomonadota</taxon>
        <taxon>Gammaproteobacteria</taxon>
        <taxon>Alteromonadales</taxon>
        <taxon>Shewanellaceae</taxon>
        <taxon>Shewanella</taxon>
    </lineage>
</organism>